<sequence>MKPKPEEIDETEYIIIDGSNYKEEKWSAKMRTIYFALNFPRASLKIGEVKSGKKNISTNAVRFTTNDLGLTENEEREGSQINALRHTLWQATITKEFNPVLAAKIGYAPDQKK</sequence>
<protein>
    <submittedName>
        <fullName evidence="1">Uncharacterized protein</fullName>
    </submittedName>
</protein>
<dbReference type="Proteomes" id="UP000294545">
    <property type="component" value="Unassembled WGS sequence"/>
</dbReference>
<dbReference type="OrthoDB" id="6458461at2"/>
<keyword evidence="2" id="KW-1185">Reference proteome</keyword>
<comment type="caution">
    <text evidence="1">The sequence shown here is derived from an EMBL/GenBank/DDBJ whole genome shotgun (WGS) entry which is preliminary data.</text>
</comment>
<name>A0A4R1MPH4_9FIRM</name>
<dbReference type="RefSeq" id="WP_132282121.1">
    <property type="nucleotide sequence ID" value="NZ_SMGQ01000012.1"/>
</dbReference>
<gene>
    <name evidence="1" type="ORF">EDC19_1394</name>
</gene>
<dbReference type="AlphaFoldDB" id="A0A4R1MPH4"/>
<evidence type="ECO:0000313" key="1">
    <source>
        <dbReference type="EMBL" id="TCK93204.1"/>
    </source>
</evidence>
<dbReference type="EMBL" id="SMGQ01000012">
    <property type="protein sequence ID" value="TCK93204.1"/>
    <property type="molecule type" value="Genomic_DNA"/>
</dbReference>
<accession>A0A4R1MPH4</accession>
<proteinExistence type="predicted"/>
<evidence type="ECO:0000313" key="2">
    <source>
        <dbReference type="Proteomes" id="UP000294545"/>
    </source>
</evidence>
<organism evidence="1 2">
    <name type="scientific">Natranaerovirga hydrolytica</name>
    <dbReference type="NCBI Taxonomy" id="680378"/>
    <lineage>
        <taxon>Bacteria</taxon>
        <taxon>Bacillati</taxon>
        <taxon>Bacillota</taxon>
        <taxon>Clostridia</taxon>
        <taxon>Lachnospirales</taxon>
        <taxon>Natranaerovirgaceae</taxon>
        <taxon>Natranaerovirga</taxon>
    </lineage>
</organism>
<reference evidence="1 2" key="1">
    <citation type="submission" date="2019-03" db="EMBL/GenBank/DDBJ databases">
        <title>Genomic Encyclopedia of Type Strains, Phase IV (KMG-IV): sequencing the most valuable type-strain genomes for metagenomic binning, comparative biology and taxonomic classification.</title>
        <authorList>
            <person name="Goeker M."/>
        </authorList>
    </citation>
    <scope>NUCLEOTIDE SEQUENCE [LARGE SCALE GENOMIC DNA]</scope>
    <source>
        <strain evidence="1 2">DSM 24176</strain>
    </source>
</reference>